<dbReference type="eggNOG" id="COG1834">
    <property type="taxonomic scope" value="Bacteria"/>
</dbReference>
<dbReference type="InterPro" id="IPR012944">
    <property type="entry name" value="SusD_RagB_dom"/>
</dbReference>
<evidence type="ECO:0000313" key="9">
    <source>
        <dbReference type="Proteomes" id="UP000004892"/>
    </source>
</evidence>
<feature type="domain" description="RagB/SusD" evidence="6">
    <location>
        <begin position="358"/>
        <end position="490"/>
    </location>
</feature>
<comment type="caution">
    <text evidence="8">The sequence shown here is derived from an EMBL/GenBank/DDBJ whole genome shotgun (WGS) entry which is preliminary data.</text>
</comment>
<keyword evidence="9" id="KW-1185">Reference proteome</keyword>
<dbReference type="Gene3D" id="1.25.40.390">
    <property type="match status" value="1"/>
</dbReference>
<sequence length="490" mass="55754">MRKIIYSILLGSICISACKSDFLDTSPTDQIGQKIVLNSLDNLYKALNGIHRVMIAQYSKRPCGGEPTMSLYKDTMGDDLVLTNNSSSFADALGWIEHRDPSSGLCLFGFEMYYKFILNANQLLENVDVVPNTDPVLHDGIKGEALCFRAWSHFQLVQLYGIRYRAGVENSQLGVPYRKASSTEAMARNTVEECYAYIHEDLDEAISLLENYKAAAVTHFSLKVAYGIKARVFLTQQNYKDAAEYADLAIQTAEKEGFKLMEGDQLLCGFYNLLTEAKETIWGAHPLEDQSIWWWSYYAFMGWDIDNEREVRCINSNLYETLSETDIRRNWWDPTGEAERPSWVMVSAPYQHRKFKAKEAEITIGDFPYMRLAELYLMKAEALARQGGRDGEAQTTLTTFALTRDPVYTPKSGTNADLIEEIMCQRRIELWGEGFRFTDLKRLNLPLDRTNSNHRGDVSGIMEVAAGDARWEFLVPTSEMNTNSLMVQNP</sequence>
<evidence type="ECO:0000313" key="8">
    <source>
        <dbReference type="EMBL" id="EHP50996.1"/>
    </source>
</evidence>
<dbReference type="RefSeq" id="WP_009135477.1">
    <property type="nucleotide sequence ID" value="NZ_JH594596.1"/>
</dbReference>
<evidence type="ECO:0000256" key="4">
    <source>
        <dbReference type="ARBA" id="ARBA00023136"/>
    </source>
</evidence>
<reference evidence="8 9" key="1">
    <citation type="submission" date="2012-01" db="EMBL/GenBank/DDBJ databases">
        <title>The Genome Sequence of Odoribacter laneus YIT 12061.</title>
        <authorList>
            <consortium name="The Broad Institute Genome Sequencing Platform"/>
            <person name="Earl A."/>
            <person name="Ward D."/>
            <person name="Feldgarden M."/>
            <person name="Gevers D."/>
            <person name="Morotomi M."/>
            <person name="Young S.K."/>
            <person name="Zeng Q."/>
            <person name="Gargeya S."/>
            <person name="Fitzgerald M."/>
            <person name="Haas B."/>
            <person name="Abouelleil A."/>
            <person name="Alvarado L."/>
            <person name="Arachchi H.M."/>
            <person name="Berlin A."/>
            <person name="Chapman S.B."/>
            <person name="Gearin G."/>
            <person name="Goldberg J."/>
            <person name="Griggs A."/>
            <person name="Gujja S."/>
            <person name="Hansen M."/>
            <person name="Heiman D."/>
            <person name="Howarth C."/>
            <person name="Larimer J."/>
            <person name="Lui A."/>
            <person name="MacDonald P.J.P."/>
            <person name="McCowen C."/>
            <person name="Montmayeur A."/>
            <person name="Murphy C."/>
            <person name="Neiman D."/>
            <person name="Pearson M."/>
            <person name="Priest M."/>
            <person name="Roberts A."/>
            <person name="Saif S."/>
            <person name="Shea T."/>
            <person name="Sisk P."/>
            <person name="Stolte C."/>
            <person name="Sykes S."/>
            <person name="Wortman J."/>
            <person name="Nusbaum C."/>
            <person name="Birren B."/>
        </authorList>
    </citation>
    <scope>NUCLEOTIDE SEQUENCE [LARGE SCALE GENOMIC DNA]</scope>
    <source>
        <strain evidence="8 9">YIT 12061</strain>
    </source>
</reference>
<comment type="subcellular location">
    <subcellularLocation>
        <location evidence="1">Cell outer membrane</location>
    </subcellularLocation>
</comment>
<evidence type="ECO:0000259" key="7">
    <source>
        <dbReference type="Pfam" id="PF14322"/>
    </source>
</evidence>
<dbReference type="Pfam" id="PF14322">
    <property type="entry name" value="SusD-like_3"/>
    <property type="match status" value="1"/>
</dbReference>
<evidence type="ECO:0000256" key="1">
    <source>
        <dbReference type="ARBA" id="ARBA00004442"/>
    </source>
</evidence>
<dbReference type="InterPro" id="IPR033985">
    <property type="entry name" value="SusD-like_N"/>
</dbReference>
<dbReference type="InterPro" id="IPR011990">
    <property type="entry name" value="TPR-like_helical_dom_sf"/>
</dbReference>
<protein>
    <recommendedName>
        <fullName evidence="10">RagB/SusD domain-containing protein</fullName>
    </recommendedName>
</protein>
<gene>
    <name evidence="8" type="ORF">HMPREF9449_00323</name>
</gene>
<dbReference type="Pfam" id="PF07980">
    <property type="entry name" value="SusD_RagB"/>
    <property type="match status" value="1"/>
</dbReference>
<organism evidence="8 9">
    <name type="scientific">Odoribacter laneus YIT 12061</name>
    <dbReference type="NCBI Taxonomy" id="742817"/>
    <lineage>
        <taxon>Bacteria</taxon>
        <taxon>Pseudomonadati</taxon>
        <taxon>Bacteroidota</taxon>
        <taxon>Bacteroidia</taxon>
        <taxon>Bacteroidales</taxon>
        <taxon>Odoribacteraceae</taxon>
        <taxon>Odoribacter</taxon>
    </lineage>
</organism>
<dbReference type="SUPFAM" id="SSF48452">
    <property type="entry name" value="TPR-like"/>
    <property type="match status" value="1"/>
</dbReference>
<dbReference type="CDD" id="cd08977">
    <property type="entry name" value="SusD"/>
    <property type="match status" value="1"/>
</dbReference>
<dbReference type="GeneID" id="98067983"/>
<dbReference type="EMBL" id="ADMC01000002">
    <property type="protein sequence ID" value="EHP50996.1"/>
    <property type="molecule type" value="Genomic_DNA"/>
</dbReference>
<keyword evidence="3" id="KW-0732">Signal</keyword>
<evidence type="ECO:0000256" key="2">
    <source>
        <dbReference type="ARBA" id="ARBA00006275"/>
    </source>
</evidence>
<evidence type="ECO:0000256" key="5">
    <source>
        <dbReference type="ARBA" id="ARBA00023237"/>
    </source>
</evidence>
<keyword evidence="5" id="KW-0998">Cell outer membrane</keyword>
<evidence type="ECO:0008006" key="10">
    <source>
        <dbReference type="Google" id="ProtNLM"/>
    </source>
</evidence>
<dbReference type="PATRIC" id="fig|742817.3.peg.343"/>
<feature type="domain" description="SusD-like N-terminal" evidence="7">
    <location>
        <begin position="21"/>
        <end position="234"/>
    </location>
</feature>
<dbReference type="STRING" id="742817.HMPREF9449_00323"/>
<accession>H1DDI7</accession>
<comment type="similarity">
    <text evidence="2">Belongs to the SusD family.</text>
</comment>
<dbReference type="GO" id="GO:0009279">
    <property type="term" value="C:cell outer membrane"/>
    <property type="evidence" value="ECO:0007669"/>
    <property type="project" value="UniProtKB-SubCell"/>
</dbReference>
<dbReference type="HOGENOM" id="CLU_015553_3_2_10"/>
<dbReference type="Proteomes" id="UP000004892">
    <property type="component" value="Unassembled WGS sequence"/>
</dbReference>
<keyword evidence="4" id="KW-0472">Membrane</keyword>
<proteinExistence type="inferred from homology"/>
<evidence type="ECO:0000259" key="6">
    <source>
        <dbReference type="Pfam" id="PF07980"/>
    </source>
</evidence>
<dbReference type="AlphaFoldDB" id="H1DDI7"/>
<evidence type="ECO:0000256" key="3">
    <source>
        <dbReference type="ARBA" id="ARBA00022729"/>
    </source>
</evidence>
<name>H1DDI7_9BACT</name>